<evidence type="ECO:0000313" key="2">
    <source>
        <dbReference type="EMBL" id="MCA9381242.1"/>
    </source>
</evidence>
<organism evidence="2 3">
    <name type="scientific">Candidatus Dojkabacteria bacterium</name>
    <dbReference type="NCBI Taxonomy" id="2099670"/>
    <lineage>
        <taxon>Bacteria</taxon>
        <taxon>Candidatus Dojkabacteria</taxon>
    </lineage>
</organism>
<name>A0A955L0N4_9BACT</name>
<reference evidence="2" key="2">
    <citation type="journal article" date="2021" name="Microbiome">
        <title>Successional dynamics and alternative stable states in a saline activated sludge microbial community over 9 years.</title>
        <authorList>
            <person name="Wang Y."/>
            <person name="Ye J."/>
            <person name="Ju F."/>
            <person name="Liu L."/>
            <person name="Boyd J.A."/>
            <person name="Deng Y."/>
            <person name="Parks D.H."/>
            <person name="Jiang X."/>
            <person name="Yin X."/>
            <person name="Woodcroft B.J."/>
            <person name="Tyson G.W."/>
            <person name="Hugenholtz P."/>
            <person name="Polz M.F."/>
            <person name="Zhang T."/>
        </authorList>
    </citation>
    <scope>NUCLEOTIDE SEQUENCE</scope>
    <source>
        <strain evidence="2">HKST-UBA13</strain>
    </source>
</reference>
<feature type="compositionally biased region" description="Polar residues" evidence="1">
    <location>
        <begin position="313"/>
        <end position="330"/>
    </location>
</feature>
<comment type="caution">
    <text evidence="2">The sequence shown here is derived from an EMBL/GenBank/DDBJ whole genome shotgun (WGS) entry which is preliminary data.</text>
</comment>
<gene>
    <name evidence="2" type="ORF">KC678_03175</name>
</gene>
<evidence type="ECO:0000313" key="3">
    <source>
        <dbReference type="Proteomes" id="UP000775877"/>
    </source>
</evidence>
<dbReference type="Proteomes" id="UP000775877">
    <property type="component" value="Unassembled WGS sequence"/>
</dbReference>
<dbReference type="AlphaFoldDB" id="A0A955L0N4"/>
<evidence type="ECO:0000256" key="1">
    <source>
        <dbReference type="SAM" id="MobiDB-lite"/>
    </source>
</evidence>
<proteinExistence type="predicted"/>
<protein>
    <submittedName>
        <fullName evidence="2">Uncharacterized protein</fullName>
    </submittedName>
</protein>
<feature type="region of interest" description="Disordered" evidence="1">
    <location>
        <begin position="307"/>
        <end position="330"/>
    </location>
</feature>
<dbReference type="EMBL" id="JAGQLJ010000066">
    <property type="protein sequence ID" value="MCA9381242.1"/>
    <property type="molecule type" value="Genomic_DNA"/>
</dbReference>
<reference evidence="2" key="1">
    <citation type="submission" date="2020-04" db="EMBL/GenBank/DDBJ databases">
        <authorList>
            <person name="Zhang T."/>
        </authorList>
    </citation>
    <scope>NUCLEOTIDE SEQUENCE</scope>
    <source>
        <strain evidence="2">HKST-UBA13</strain>
    </source>
</reference>
<sequence>MKVNKGNDSKEKTLYTGVGLVTPLIFNPSREELDRVLGIERDEDYEQKPEFEYVKDDAVLKVKRKNEEGEEFDEEVETKRLNVTVWVRETKTDEVFPISFTLYDIDDVSSTGKVKYVTQHGKSTYVDSEANLPDWFKFTPGKKKMALNYKVAKRGEAALLEFLAKWTNISPFDIESSLFPENSKKFWNGDMKELNSLLLDFGDSSVMAQFGVRSKEVEQEDGSTETKEYQTISTKSFANAKFMKFFRNYANKNFEGLLKESDNKNFLVFDTKAKIGDDSMYELANFLNNIHGEYGVSEFTTLTEIKEYDPSENPLNQEKSIVSSETDADY</sequence>
<accession>A0A955L0N4</accession>